<dbReference type="PANTHER" id="PTHR10556:SF57">
    <property type="entry name" value="3-OXO-5-ALPHA-STEROID 4-DEHYDROGENASE 1"/>
    <property type="match status" value="1"/>
</dbReference>
<accession>A0ABQ6MCA7</accession>
<keyword evidence="10" id="KW-0560">Oxidoreductase</keyword>
<evidence type="ECO:0000313" key="20">
    <source>
        <dbReference type="Proteomes" id="UP001165060"/>
    </source>
</evidence>
<comment type="catalytic activity">
    <reaction evidence="17">
        <text>androst-4-ene-3,17-dione + NADPH + H(+) = 5alpha-androstan-3,17-dione + NADP(+)</text>
        <dbReference type="Rhea" id="RHEA:50816"/>
        <dbReference type="ChEBI" id="CHEBI:15378"/>
        <dbReference type="ChEBI" id="CHEBI:15994"/>
        <dbReference type="ChEBI" id="CHEBI:16422"/>
        <dbReference type="ChEBI" id="CHEBI:57783"/>
        <dbReference type="ChEBI" id="CHEBI:58349"/>
    </reaction>
    <physiologicalReaction direction="left-to-right" evidence="17">
        <dbReference type="Rhea" id="RHEA:50817"/>
    </physiologicalReaction>
</comment>
<evidence type="ECO:0000256" key="7">
    <source>
        <dbReference type="ARBA" id="ARBA00022848"/>
    </source>
</evidence>
<evidence type="ECO:0000256" key="17">
    <source>
        <dbReference type="ARBA" id="ARBA00049166"/>
    </source>
</evidence>
<evidence type="ECO:0000256" key="8">
    <source>
        <dbReference type="ARBA" id="ARBA00022857"/>
    </source>
</evidence>
<keyword evidence="5" id="KW-0221">Differentiation</keyword>
<comment type="function">
    <text evidence="13">Converts testosterone into 5-alpha-dihydrotestosterone and progesterone or corticosterone into their corresponding 5-alpha-3-oxosteroids. It plays a central role in sexual differentiation and androgen physiology.</text>
</comment>
<proteinExistence type="inferred from homology"/>
<evidence type="ECO:0000256" key="5">
    <source>
        <dbReference type="ARBA" id="ARBA00022782"/>
    </source>
</evidence>
<reference evidence="19 20" key="1">
    <citation type="journal article" date="2023" name="Commun. Biol.">
        <title>Genome analysis of Parmales, the sister group of diatoms, reveals the evolutionary specialization of diatoms from phago-mixotrophs to photoautotrophs.</title>
        <authorList>
            <person name="Ban H."/>
            <person name="Sato S."/>
            <person name="Yoshikawa S."/>
            <person name="Yamada K."/>
            <person name="Nakamura Y."/>
            <person name="Ichinomiya M."/>
            <person name="Sato N."/>
            <person name="Blanc-Mathieu R."/>
            <person name="Endo H."/>
            <person name="Kuwata A."/>
            <person name="Ogata H."/>
        </authorList>
    </citation>
    <scope>NUCLEOTIDE SEQUENCE [LARGE SCALE GENOMIC DNA]</scope>
</reference>
<keyword evidence="20" id="KW-1185">Reference proteome</keyword>
<keyword evidence="11" id="KW-0443">Lipid metabolism</keyword>
<comment type="subcellular location">
    <subcellularLocation>
        <location evidence="1">Endoplasmic reticulum membrane</location>
        <topology evidence="1">Multi-pass membrane protein</topology>
    </subcellularLocation>
    <subcellularLocation>
        <location evidence="2">Microsome membrane</location>
    </subcellularLocation>
</comment>
<evidence type="ECO:0000256" key="2">
    <source>
        <dbReference type="ARBA" id="ARBA00004524"/>
    </source>
</evidence>
<dbReference type="PIRSF" id="PIRSF015596">
    <property type="entry name" value="5_alpha-SR2"/>
    <property type="match status" value="1"/>
</dbReference>
<evidence type="ECO:0000256" key="12">
    <source>
        <dbReference type="ARBA" id="ARBA00023136"/>
    </source>
</evidence>
<name>A0ABQ6MCA7_9STRA</name>
<feature type="domain" description="3-oxo-5-alpha-steroid 4-dehydrogenase C-terminal" evidence="18">
    <location>
        <begin position="101"/>
        <end position="251"/>
    </location>
</feature>
<keyword evidence="7" id="KW-0492">Microsome</keyword>
<evidence type="ECO:0000256" key="14">
    <source>
        <dbReference type="ARBA" id="ARBA00039428"/>
    </source>
</evidence>
<dbReference type="InterPro" id="IPR001104">
    <property type="entry name" value="3-oxo-5_a-steroid_4-DH_C"/>
</dbReference>
<dbReference type="InterPro" id="IPR039357">
    <property type="entry name" value="SRD5A/TECR"/>
</dbReference>
<comment type="similarity">
    <text evidence="3">Belongs to the steroid 5-alpha reductase family.</text>
</comment>
<comment type="caution">
    <text evidence="19">The sequence shown here is derived from an EMBL/GenBank/DDBJ whole genome shotgun (WGS) entry which is preliminary data.</text>
</comment>
<evidence type="ECO:0000256" key="6">
    <source>
        <dbReference type="ARBA" id="ARBA00022824"/>
    </source>
</evidence>
<keyword evidence="9" id="KW-1133">Transmembrane helix</keyword>
<keyword evidence="8" id="KW-0521">NADP</keyword>
<organism evidence="19 20">
    <name type="scientific">Tetraparma gracilis</name>
    <dbReference type="NCBI Taxonomy" id="2962635"/>
    <lineage>
        <taxon>Eukaryota</taxon>
        <taxon>Sar</taxon>
        <taxon>Stramenopiles</taxon>
        <taxon>Ochrophyta</taxon>
        <taxon>Bolidophyceae</taxon>
        <taxon>Parmales</taxon>
        <taxon>Triparmaceae</taxon>
        <taxon>Tetraparma</taxon>
    </lineage>
</organism>
<dbReference type="PROSITE" id="PS50244">
    <property type="entry name" value="S5A_REDUCTASE"/>
    <property type="match status" value="1"/>
</dbReference>
<dbReference type="Pfam" id="PF02544">
    <property type="entry name" value="Steroid_dh"/>
    <property type="match status" value="1"/>
</dbReference>
<dbReference type="EMBL" id="BRYB01005350">
    <property type="protein sequence ID" value="GMI23416.1"/>
    <property type="molecule type" value="Genomic_DNA"/>
</dbReference>
<evidence type="ECO:0000256" key="9">
    <source>
        <dbReference type="ARBA" id="ARBA00022989"/>
    </source>
</evidence>
<keyword evidence="12" id="KW-0472">Membrane</keyword>
<evidence type="ECO:0000256" key="1">
    <source>
        <dbReference type="ARBA" id="ARBA00004477"/>
    </source>
</evidence>
<gene>
    <name evidence="19" type="ORF">TeGR_g10586</name>
</gene>
<evidence type="ECO:0000256" key="4">
    <source>
        <dbReference type="ARBA" id="ARBA00022692"/>
    </source>
</evidence>
<evidence type="ECO:0000256" key="11">
    <source>
        <dbReference type="ARBA" id="ARBA00023098"/>
    </source>
</evidence>
<evidence type="ECO:0000259" key="18">
    <source>
        <dbReference type="Pfam" id="PF02544"/>
    </source>
</evidence>
<keyword evidence="4" id="KW-0812">Transmembrane</keyword>
<dbReference type="PANTHER" id="PTHR10556">
    <property type="entry name" value="3-OXO-5-ALPHA-STEROID 4-DEHYDROGENASE"/>
    <property type="match status" value="1"/>
</dbReference>
<evidence type="ECO:0000256" key="3">
    <source>
        <dbReference type="ARBA" id="ARBA00007742"/>
    </source>
</evidence>
<evidence type="ECO:0000256" key="13">
    <source>
        <dbReference type="ARBA" id="ARBA00037789"/>
    </source>
</evidence>
<evidence type="ECO:0000256" key="10">
    <source>
        <dbReference type="ARBA" id="ARBA00023002"/>
    </source>
</evidence>
<sequence length="251" mass="27861">MLVTALFTVYTTLFVVTAPYGRHAAGAGPRWGFLVNPRVAWAVMESPNLWWCLYFCLANGGMRAAGGAALPAANRALVFMFAGHYVNRALVYPLRLSGGSKDMPVTVMLSATFYCTWNGYIQAKYLFDIATYPTSTHLNSPSFLLGTVVFFLGFCINYHSDHVMRTLRKPGETGYKIPRGGLFELVSAANFFGEIVEWAGFGLAGGYPGKVFALFTFCNTAPRGVAHHKWYLEKFGDTYPKERKAVIPFIW</sequence>
<keyword evidence="6" id="KW-0256">Endoplasmic reticulum</keyword>
<dbReference type="Proteomes" id="UP001165060">
    <property type="component" value="Unassembled WGS sequence"/>
</dbReference>
<evidence type="ECO:0000256" key="16">
    <source>
        <dbReference type="ARBA" id="ARBA00042579"/>
    </source>
</evidence>
<protein>
    <recommendedName>
        <fullName evidence="14">3-oxo-5-alpha-steroid 4-dehydrogenase 1</fullName>
    </recommendedName>
    <alternativeName>
        <fullName evidence="15">SR type 1</fullName>
    </alternativeName>
    <alternativeName>
        <fullName evidence="16">Steroid 5-alpha-reductase 1</fullName>
    </alternativeName>
</protein>
<dbReference type="InterPro" id="IPR016636">
    <property type="entry name" value="3-oxo-5-alpha-steroid_4-DH"/>
</dbReference>
<evidence type="ECO:0000313" key="19">
    <source>
        <dbReference type="EMBL" id="GMI23416.1"/>
    </source>
</evidence>
<evidence type="ECO:0000256" key="15">
    <source>
        <dbReference type="ARBA" id="ARBA00041664"/>
    </source>
</evidence>